<dbReference type="SMART" id="SM00285">
    <property type="entry name" value="PBD"/>
    <property type="match status" value="1"/>
</dbReference>
<proteinExistence type="predicted"/>
<feature type="chain" id="PRO_5027821796" evidence="2">
    <location>
        <begin position="24"/>
        <end position="238"/>
    </location>
</feature>
<feature type="compositionally biased region" description="Polar residues" evidence="1">
    <location>
        <begin position="89"/>
        <end position="112"/>
    </location>
</feature>
<dbReference type="GeneID" id="111306732"/>
<dbReference type="AlphaFoldDB" id="A0A6P6A5Q7"/>
<dbReference type="PANTHER" id="PTHR46325">
    <property type="entry name" value="CRIB DOMAIN-CONTAINING PROTEIN RIC8"/>
    <property type="match status" value="1"/>
</dbReference>
<protein>
    <submittedName>
        <fullName evidence="5">CRIB domain-containing protein RIC5-like</fullName>
    </submittedName>
</protein>
<keyword evidence="2" id="KW-0732">Signal</keyword>
<organism evidence="4 5">
    <name type="scientific">Durio zibethinus</name>
    <name type="common">Durian</name>
    <dbReference type="NCBI Taxonomy" id="66656"/>
    <lineage>
        <taxon>Eukaryota</taxon>
        <taxon>Viridiplantae</taxon>
        <taxon>Streptophyta</taxon>
        <taxon>Embryophyta</taxon>
        <taxon>Tracheophyta</taxon>
        <taxon>Spermatophyta</taxon>
        <taxon>Magnoliopsida</taxon>
        <taxon>eudicotyledons</taxon>
        <taxon>Gunneridae</taxon>
        <taxon>Pentapetalae</taxon>
        <taxon>rosids</taxon>
        <taxon>malvids</taxon>
        <taxon>Malvales</taxon>
        <taxon>Malvaceae</taxon>
        <taxon>Helicteroideae</taxon>
        <taxon>Durio</taxon>
    </lineage>
</organism>
<keyword evidence="4" id="KW-1185">Reference proteome</keyword>
<reference evidence="5" key="1">
    <citation type="submission" date="2025-08" db="UniProtKB">
        <authorList>
            <consortium name="RefSeq"/>
        </authorList>
    </citation>
    <scope>IDENTIFICATION</scope>
    <source>
        <tissue evidence="5">Fruit stalk</tissue>
    </source>
</reference>
<evidence type="ECO:0000256" key="2">
    <source>
        <dbReference type="SAM" id="SignalP"/>
    </source>
</evidence>
<feature type="domain" description="CRIB" evidence="3">
    <location>
        <begin position="69"/>
        <end position="82"/>
    </location>
</feature>
<evidence type="ECO:0000313" key="5">
    <source>
        <dbReference type="RefSeq" id="XP_022760309.1"/>
    </source>
</evidence>
<dbReference type="RefSeq" id="XP_022760309.1">
    <property type="nucleotide sequence ID" value="XM_022904574.1"/>
</dbReference>
<dbReference type="PROSITE" id="PS50108">
    <property type="entry name" value="CRIB"/>
    <property type="match status" value="1"/>
</dbReference>
<dbReference type="OrthoDB" id="985329at2759"/>
<feature type="compositionally biased region" description="Low complexity" evidence="1">
    <location>
        <begin position="216"/>
        <end position="229"/>
    </location>
</feature>
<evidence type="ECO:0000256" key="1">
    <source>
        <dbReference type="SAM" id="MobiDB-lite"/>
    </source>
</evidence>
<dbReference type="InterPro" id="IPR000095">
    <property type="entry name" value="CRIB_dom"/>
</dbReference>
<feature type="compositionally biased region" description="Polar residues" evidence="1">
    <location>
        <begin position="185"/>
        <end position="195"/>
    </location>
</feature>
<dbReference type="Proteomes" id="UP000515121">
    <property type="component" value="Unplaced"/>
</dbReference>
<evidence type="ECO:0000313" key="4">
    <source>
        <dbReference type="Proteomes" id="UP000515121"/>
    </source>
</evidence>
<feature type="region of interest" description="Disordered" evidence="1">
    <location>
        <begin position="89"/>
        <end position="238"/>
    </location>
</feature>
<dbReference type="KEGG" id="dzi:111306732"/>
<accession>A0A6P6A5Q7</accession>
<sequence>MYQNRLWFIFLLYFYFTSYKTNTFNPGEEDFIFTLPKDPPLLTAKMNSLIRGLKYISHMFDEKEPEMQIGLPTDVKHVAHIGMDGPSANKPSWMSELSSAPELSSTPLNSNLPVKASAAGNHYSLPPLGNEKQKKWRRKPSIDNGSPIGSPKGAEKQSRRHRPSNLSMESPGRDSSCHGRRHQNTSRGIESSSQELADIPKKSRRKKSKGSHGGSDESSSTSRSKGSSSLPDIMELES</sequence>
<feature type="signal peptide" evidence="2">
    <location>
        <begin position="1"/>
        <end position="23"/>
    </location>
</feature>
<name>A0A6P6A5Q7_DURZI</name>
<dbReference type="CDD" id="cd00132">
    <property type="entry name" value="CRIB"/>
    <property type="match status" value="1"/>
</dbReference>
<dbReference type="PANTHER" id="PTHR46325:SF40">
    <property type="entry name" value="CRIB DOMAIN-CONTAINING PROTEIN"/>
    <property type="match status" value="1"/>
</dbReference>
<gene>
    <name evidence="5" type="primary">LOC111306732</name>
</gene>
<dbReference type="Pfam" id="PF00786">
    <property type="entry name" value="PBD"/>
    <property type="match status" value="1"/>
</dbReference>
<evidence type="ECO:0000259" key="3">
    <source>
        <dbReference type="PROSITE" id="PS50108"/>
    </source>
</evidence>